<evidence type="ECO:0000256" key="2">
    <source>
        <dbReference type="ARBA" id="ARBA00004370"/>
    </source>
</evidence>
<dbReference type="Pfam" id="PF00512">
    <property type="entry name" value="HisKA"/>
    <property type="match status" value="1"/>
</dbReference>
<evidence type="ECO:0000256" key="8">
    <source>
        <dbReference type="SAM" id="Phobius"/>
    </source>
</evidence>
<dbReference type="Proteomes" id="UP000824007">
    <property type="component" value="Unassembled WGS sequence"/>
</dbReference>
<evidence type="ECO:0000313" key="10">
    <source>
        <dbReference type="EMBL" id="HIY61773.1"/>
    </source>
</evidence>
<proteinExistence type="predicted"/>
<dbReference type="InterPro" id="IPR036890">
    <property type="entry name" value="HATPase_C_sf"/>
</dbReference>
<dbReference type="InterPro" id="IPR036097">
    <property type="entry name" value="HisK_dim/P_sf"/>
</dbReference>
<dbReference type="InterPro" id="IPR004358">
    <property type="entry name" value="Sig_transdc_His_kin-like_C"/>
</dbReference>
<dbReference type="GO" id="GO:0004721">
    <property type="term" value="F:phosphoprotein phosphatase activity"/>
    <property type="evidence" value="ECO:0007669"/>
    <property type="project" value="TreeGrafter"/>
</dbReference>
<dbReference type="PANTHER" id="PTHR45453">
    <property type="entry name" value="PHOSPHATE REGULON SENSOR PROTEIN PHOR"/>
    <property type="match status" value="1"/>
</dbReference>
<dbReference type="CDD" id="cd00075">
    <property type="entry name" value="HATPase"/>
    <property type="match status" value="1"/>
</dbReference>
<dbReference type="InterPro" id="IPR005467">
    <property type="entry name" value="His_kinase_dom"/>
</dbReference>
<organism evidence="10 11">
    <name type="scientific">Candidatus Eisenbergiella pullistercoris</name>
    <dbReference type="NCBI Taxonomy" id="2838555"/>
    <lineage>
        <taxon>Bacteria</taxon>
        <taxon>Bacillati</taxon>
        <taxon>Bacillota</taxon>
        <taxon>Clostridia</taxon>
        <taxon>Lachnospirales</taxon>
        <taxon>Lachnospiraceae</taxon>
        <taxon>Eisenbergiella</taxon>
    </lineage>
</organism>
<dbReference type="SMART" id="SM00387">
    <property type="entry name" value="HATPase_c"/>
    <property type="match status" value="1"/>
</dbReference>
<keyword evidence="4" id="KW-0597">Phosphoprotein</keyword>
<dbReference type="InterPro" id="IPR050351">
    <property type="entry name" value="BphY/WalK/GraS-like"/>
</dbReference>
<keyword evidence="8" id="KW-0812">Transmembrane</keyword>
<comment type="subcellular location">
    <subcellularLocation>
        <location evidence="2">Membrane</location>
    </subcellularLocation>
</comment>
<feature type="transmembrane region" description="Helical" evidence="8">
    <location>
        <begin position="111"/>
        <end position="133"/>
    </location>
</feature>
<evidence type="ECO:0000256" key="6">
    <source>
        <dbReference type="ARBA" id="ARBA00022777"/>
    </source>
</evidence>
<keyword evidence="7" id="KW-0902">Two-component regulatory system</keyword>
<evidence type="ECO:0000313" key="11">
    <source>
        <dbReference type="Proteomes" id="UP000824007"/>
    </source>
</evidence>
<dbReference type="PRINTS" id="PR00344">
    <property type="entry name" value="BCTRLSENSOR"/>
</dbReference>
<keyword evidence="5" id="KW-0808">Transferase</keyword>
<gene>
    <name evidence="10" type="ORF">H9831_14055</name>
</gene>
<dbReference type="EC" id="2.7.13.3" evidence="3"/>
<dbReference type="Pfam" id="PF02518">
    <property type="entry name" value="HATPase_c"/>
    <property type="match status" value="1"/>
</dbReference>
<dbReference type="PROSITE" id="PS50109">
    <property type="entry name" value="HIS_KIN"/>
    <property type="match status" value="1"/>
</dbReference>
<evidence type="ECO:0000259" key="9">
    <source>
        <dbReference type="PROSITE" id="PS50109"/>
    </source>
</evidence>
<dbReference type="SUPFAM" id="SSF55874">
    <property type="entry name" value="ATPase domain of HSP90 chaperone/DNA topoisomerase II/histidine kinase"/>
    <property type="match status" value="1"/>
</dbReference>
<dbReference type="GO" id="GO:0005886">
    <property type="term" value="C:plasma membrane"/>
    <property type="evidence" value="ECO:0007669"/>
    <property type="project" value="TreeGrafter"/>
</dbReference>
<keyword evidence="8" id="KW-1133">Transmembrane helix</keyword>
<comment type="catalytic activity">
    <reaction evidence="1">
        <text>ATP + protein L-histidine = ADP + protein N-phospho-L-histidine.</text>
        <dbReference type="EC" id="2.7.13.3"/>
    </reaction>
</comment>
<reference evidence="10" key="1">
    <citation type="journal article" date="2021" name="PeerJ">
        <title>Extensive microbial diversity within the chicken gut microbiome revealed by metagenomics and culture.</title>
        <authorList>
            <person name="Gilroy R."/>
            <person name="Ravi A."/>
            <person name="Getino M."/>
            <person name="Pursley I."/>
            <person name="Horton D.L."/>
            <person name="Alikhan N.F."/>
            <person name="Baker D."/>
            <person name="Gharbi K."/>
            <person name="Hall N."/>
            <person name="Watson M."/>
            <person name="Adriaenssens E.M."/>
            <person name="Foster-Nyarko E."/>
            <person name="Jarju S."/>
            <person name="Secka A."/>
            <person name="Antonio M."/>
            <person name="Oren A."/>
            <person name="Chaudhuri R.R."/>
            <person name="La Ragione R."/>
            <person name="Hildebrand F."/>
            <person name="Pallen M.J."/>
        </authorList>
    </citation>
    <scope>NUCLEOTIDE SEQUENCE</scope>
    <source>
        <strain evidence="10">ChiSxjej3B15-24422</strain>
    </source>
</reference>
<keyword evidence="6 10" id="KW-0418">Kinase</keyword>
<comment type="caution">
    <text evidence="10">The sequence shown here is derived from an EMBL/GenBank/DDBJ whole genome shotgun (WGS) entry which is preliminary data.</text>
</comment>
<reference evidence="10" key="2">
    <citation type="submission" date="2021-04" db="EMBL/GenBank/DDBJ databases">
        <authorList>
            <person name="Gilroy R."/>
        </authorList>
    </citation>
    <scope>NUCLEOTIDE SEQUENCE</scope>
    <source>
        <strain evidence="10">ChiSxjej3B15-24422</strain>
    </source>
</reference>
<keyword evidence="8" id="KW-0472">Membrane</keyword>
<protein>
    <recommendedName>
        <fullName evidence="3">histidine kinase</fullName>
        <ecNumber evidence="3">2.7.13.3</ecNumber>
    </recommendedName>
</protein>
<dbReference type="AlphaFoldDB" id="A0A9D1YSW2"/>
<dbReference type="SMART" id="SM00388">
    <property type="entry name" value="HisKA"/>
    <property type="match status" value="1"/>
</dbReference>
<evidence type="ECO:0000256" key="1">
    <source>
        <dbReference type="ARBA" id="ARBA00000085"/>
    </source>
</evidence>
<dbReference type="PANTHER" id="PTHR45453:SF1">
    <property type="entry name" value="PHOSPHATE REGULON SENSOR PROTEIN PHOR"/>
    <property type="match status" value="1"/>
</dbReference>
<dbReference type="CDD" id="cd00082">
    <property type="entry name" value="HisKA"/>
    <property type="match status" value="1"/>
</dbReference>
<dbReference type="InterPro" id="IPR003594">
    <property type="entry name" value="HATPase_dom"/>
</dbReference>
<dbReference type="SUPFAM" id="SSF47384">
    <property type="entry name" value="Homodimeric domain of signal transducing histidine kinase"/>
    <property type="match status" value="1"/>
</dbReference>
<dbReference type="GO" id="GO:0016036">
    <property type="term" value="P:cellular response to phosphate starvation"/>
    <property type="evidence" value="ECO:0007669"/>
    <property type="project" value="TreeGrafter"/>
</dbReference>
<dbReference type="GO" id="GO:0000155">
    <property type="term" value="F:phosphorelay sensor kinase activity"/>
    <property type="evidence" value="ECO:0007669"/>
    <property type="project" value="InterPro"/>
</dbReference>
<evidence type="ECO:0000256" key="4">
    <source>
        <dbReference type="ARBA" id="ARBA00022553"/>
    </source>
</evidence>
<sequence>MMEKKRSVSLLPALICLAGMAALLLLWRNAYQNAVFSRLSAFCGIFLEQNPQLEGEVLSALQEYQRGMEIYGGSEGEDGRRDFLVRYGYEAADFAPAFPAFGAPGTGERGAGGLTACSIGLALAASAAVFFLLQRYGRKEKNRIDGLTDYLEQVNRGAPGTLLQEEDGFSCLRDEIYKTVTGLYAARDEAVRARKNFADNLANIAHQLKTPLTAALLSLQLMETKAPNPYAEPVRKQLERLTRLEEALLSLSRIDSGTLFLKREEVDVFTALNLAAENLEDLLRERHVSVEISDRGRVCFPGDLEWTMEALMNLMKNCLEHSPAGGSIHCDYSENPLYVRILIRDEGEGFEKEDIPHLFERFYRGKNAAEGSTGIGLALSRAVFERQNGTLTAYNLLGDGGSVSGACFEVRVYGMD</sequence>
<name>A0A9D1YSW2_9FIRM</name>
<evidence type="ECO:0000256" key="3">
    <source>
        <dbReference type="ARBA" id="ARBA00012438"/>
    </source>
</evidence>
<accession>A0A9D1YSW2</accession>
<evidence type="ECO:0000256" key="5">
    <source>
        <dbReference type="ARBA" id="ARBA00022679"/>
    </source>
</evidence>
<evidence type="ECO:0000256" key="7">
    <source>
        <dbReference type="ARBA" id="ARBA00023012"/>
    </source>
</evidence>
<dbReference type="EMBL" id="DXDD01000172">
    <property type="protein sequence ID" value="HIY61773.1"/>
    <property type="molecule type" value="Genomic_DNA"/>
</dbReference>
<dbReference type="InterPro" id="IPR003661">
    <property type="entry name" value="HisK_dim/P_dom"/>
</dbReference>
<dbReference type="Gene3D" id="1.10.287.130">
    <property type="match status" value="1"/>
</dbReference>
<feature type="domain" description="Histidine kinase" evidence="9">
    <location>
        <begin position="203"/>
        <end position="416"/>
    </location>
</feature>
<dbReference type="Gene3D" id="3.30.565.10">
    <property type="entry name" value="Histidine kinase-like ATPase, C-terminal domain"/>
    <property type="match status" value="1"/>
</dbReference>